<comment type="cofactor">
    <cofactor evidence="1 5">
        <name>FAD</name>
        <dbReference type="ChEBI" id="CHEBI:57692"/>
    </cofactor>
</comment>
<evidence type="ECO:0000259" key="7">
    <source>
        <dbReference type="PROSITE" id="PS00623"/>
    </source>
</evidence>
<dbReference type="PANTHER" id="PTHR11552:SF147">
    <property type="entry name" value="CHOLINE DEHYDROGENASE, MITOCHONDRIAL"/>
    <property type="match status" value="1"/>
</dbReference>
<keyword evidence="4 5" id="KW-0274">FAD</keyword>
<dbReference type="PROSITE" id="PS00623">
    <property type="entry name" value="GMC_OXRED_1"/>
    <property type="match status" value="1"/>
</dbReference>
<dbReference type="RefSeq" id="WP_087131327.1">
    <property type="nucleotide sequence ID" value="NZ_FCOE02000009.1"/>
</dbReference>
<keyword evidence="3 6" id="KW-0285">Flavoprotein</keyword>
<accession>A0A158B8G5</accession>
<feature type="domain" description="Glucose-methanol-choline oxidoreductase N-terminal" evidence="8">
    <location>
        <begin position="277"/>
        <end position="291"/>
    </location>
</feature>
<dbReference type="Proteomes" id="UP000054911">
    <property type="component" value="Unassembled WGS sequence"/>
</dbReference>
<keyword evidence="10" id="KW-1185">Reference proteome</keyword>
<gene>
    <name evidence="9" type="ORF">AWB80_03158</name>
</gene>
<reference evidence="9" key="1">
    <citation type="submission" date="2016-01" db="EMBL/GenBank/DDBJ databases">
        <authorList>
            <person name="Peeters C."/>
        </authorList>
    </citation>
    <scope>NUCLEOTIDE SEQUENCE [LARGE SCALE GENOMIC DNA]</scope>
    <source>
        <strain evidence="9">LMG 29323</strain>
    </source>
</reference>
<evidence type="ECO:0000256" key="5">
    <source>
        <dbReference type="PIRSR" id="PIRSR000137-2"/>
    </source>
</evidence>
<dbReference type="AlphaFoldDB" id="A0A158B8G5"/>
<evidence type="ECO:0000256" key="1">
    <source>
        <dbReference type="ARBA" id="ARBA00001974"/>
    </source>
</evidence>
<dbReference type="InterPro" id="IPR000172">
    <property type="entry name" value="GMC_OxRdtase_N"/>
</dbReference>
<evidence type="ECO:0000256" key="2">
    <source>
        <dbReference type="ARBA" id="ARBA00010790"/>
    </source>
</evidence>
<dbReference type="EMBL" id="FCOE02000009">
    <property type="protein sequence ID" value="SAK66358.1"/>
    <property type="molecule type" value="Genomic_DNA"/>
</dbReference>
<dbReference type="Pfam" id="PF05199">
    <property type="entry name" value="GMC_oxred_C"/>
    <property type="match status" value="1"/>
</dbReference>
<dbReference type="Gene3D" id="3.50.50.60">
    <property type="entry name" value="FAD/NAD(P)-binding domain"/>
    <property type="match status" value="1"/>
</dbReference>
<name>A0A158B8G5_9BURK</name>
<evidence type="ECO:0000313" key="10">
    <source>
        <dbReference type="Proteomes" id="UP000054911"/>
    </source>
</evidence>
<evidence type="ECO:0000313" key="9">
    <source>
        <dbReference type="EMBL" id="SAK66358.1"/>
    </source>
</evidence>
<feature type="domain" description="Glucose-methanol-choline oxidoreductase N-terminal" evidence="7">
    <location>
        <begin position="93"/>
        <end position="116"/>
    </location>
</feature>
<dbReference type="SUPFAM" id="SSF54373">
    <property type="entry name" value="FAD-linked reductases, C-terminal domain"/>
    <property type="match status" value="1"/>
</dbReference>
<evidence type="ECO:0000256" key="6">
    <source>
        <dbReference type="RuleBase" id="RU003968"/>
    </source>
</evidence>
<dbReference type="GO" id="GO:0050660">
    <property type="term" value="F:flavin adenine dinucleotide binding"/>
    <property type="evidence" value="ECO:0007669"/>
    <property type="project" value="InterPro"/>
</dbReference>
<dbReference type="PIRSF" id="PIRSF000137">
    <property type="entry name" value="Alcohol_oxidase"/>
    <property type="match status" value="1"/>
</dbReference>
<sequence>MTANHGIGSNAGEEYDFIVIGAGSAGCAVAGRLAEARGVTVALLEPGPDDHHFTVWTPIGVGKLAVRPGPRNYGYMTTPQAALNHRRSFQPRGRGLGGSSSINGMVYIRGHRHDYDRWARLGCHGWSSEDLLPYFRRAEANGRLSGGHDDAWHGATGPLHVSDLRTPNPFSRRFIEAAVQAGIPRNDDFNGDEQDGVGLYQVTQHNGERWNSARAYLHRGNAADLSLNNGRDNLVVMTGTLALRIVFEGTRAVGVRVVRDGVERTLRARREVILSAGAFNSPQLLMASGIGPGAHLQAAGVPVVCDLPGVGENLQDHIDVTIKKEVPSTELFGYTWRNILHMIPELLRYRRERTGMFSSNIAEAGGFTRSRPGLAEPDIQFAFIVALLTARGENIGKKGPPGYSCHATNLRPASRGVVRLKSADVREAPIIDPRYLSVESDMDTLVAGLRIIRKIFAQPALAEAGGRELNTERFGSGEGDERMLREYIREHADTLFHPVGTCKMGVDHLAVVDPSLRVRGVEGLRVADASIMPTLTGGNTNAPTIMIGEKAADLIRGRHIEGYALDDEARYSLDTSNK</sequence>
<dbReference type="STRING" id="1777141.AWB80_03158"/>
<dbReference type="InterPro" id="IPR007867">
    <property type="entry name" value="GMC_OxRtase_C"/>
</dbReference>
<dbReference type="InterPro" id="IPR036188">
    <property type="entry name" value="FAD/NAD-bd_sf"/>
</dbReference>
<comment type="caution">
    <text evidence="9">The sequence shown here is derived from an EMBL/GenBank/DDBJ whole genome shotgun (WGS) entry which is preliminary data.</text>
</comment>
<dbReference type="InterPro" id="IPR012132">
    <property type="entry name" value="GMC_OxRdtase"/>
</dbReference>
<dbReference type="SUPFAM" id="SSF51905">
    <property type="entry name" value="FAD/NAD(P)-binding domain"/>
    <property type="match status" value="1"/>
</dbReference>
<organism evidence="9 10">
    <name type="scientific">Caballeronia pedi</name>
    <dbReference type="NCBI Taxonomy" id="1777141"/>
    <lineage>
        <taxon>Bacteria</taxon>
        <taxon>Pseudomonadati</taxon>
        <taxon>Pseudomonadota</taxon>
        <taxon>Betaproteobacteria</taxon>
        <taxon>Burkholderiales</taxon>
        <taxon>Burkholderiaceae</taxon>
        <taxon>Caballeronia</taxon>
    </lineage>
</organism>
<dbReference type="PANTHER" id="PTHR11552">
    <property type="entry name" value="GLUCOSE-METHANOL-CHOLINE GMC OXIDOREDUCTASE"/>
    <property type="match status" value="1"/>
</dbReference>
<dbReference type="Gene3D" id="3.30.560.10">
    <property type="entry name" value="Glucose Oxidase, domain 3"/>
    <property type="match status" value="1"/>
</dbReference>
<dbReference type="OrthoDB" id="9785276at2"/>
<evidence type="ECO:0000259" key="8">
    <source>
        <dbReference type="PROSITE" id="PS00624"/>
    </source>
</evidence>
<dbReference type="GO" id="GO:0016614">
    <property type="term" value="F:oxidoreductase activity, acting on CH-OH group of donors"/>
    <property type="evidence" value="ECO:0007669"/>
    <property type="project" value="InterPro"/>
</dbReference>
<protein>
    <submittedName>
        <fullName evidence="9">GMC family oxidoreductase</fullName>
    </submittedName>
</protein>
<dbReference type="PROSITE" id="PS00624">
    <property type="entry name" value="GMC_OXRED_2"/>
    <property type="match status" value="1"/>
</dbReference>
<evidence type="ECO:0000256" key="4">
    <source>
        <dbReference type="ARBA" id="ARBA00022827"/>
    </source>
</evidence>
<proteinExistence type="inferred from homology"/>
<feature type="binding site" evidence="5">
    <location>
        <begin position="103"/>
        <end position="106"/>
    </location>
    <ligand>
        <name>FAD</name>
        <dbReference type="ChEBI" id="CHEBI:57692"/>
    </ligand>
</feature>
<comment type="similarity">
    <text evidence="2 6">Belongs to the GMC oxidoreductase family.</text>
</comment>
<dbReference type="Pfam" id="PF00732">
    <property type="entry name" value="GMC_oxred_N"/>
    <property type="match status" value="1"/>
</dbReference>
<evidence type="ECO:0000256" key="3">
    <source>
        <dbReference type="ARBA" id="ARBA00022630"/>
    </source>
</evidence>